<evidence type="ECO:0000313" key="4">
    <source>
        <dbReference type="Proteomes" id="UP000285301"/>
    </source>
</evidence>
<dbReference type="PROSITE" id="PS50068">
    <property type="entry name" value="LDLRA_2"/>
    <property type="match status" value="1"/>
</dbReference>
<dbReference type="InterPro" id="IPR036055">
    <property type="entry name" value="LDL_receptor-like_sf"/>
</dbReference>
<dbReference type="SMART" id="SM00192">
    <property type="entry name" value="LDLa"/>
    <property type="match status" value="1"/>
</dbReference>
<keyword evidence="4" id="KW-1185">Reference proteome</keyword>
<protein>
    <submittedName>
        <fullName evidence="3">Uncharacterized protein</fullName>
    </submittedName>
</protein>
<evidence type="ECO:0000256" key="1">
    <source>
        <dbReference type="ARBA" id="ARBA00023157"/>
    </source>
</evidence>
<dbReference type="InterPro" id="IPR023415">
    <property type="entry name" value="LDLR_class-A_CS"/>
</dbReference>
<proteinExistence type="predicted"/>
<accession>A0A3S4QD68</accession>
<gene>
    <name evidence="3" type="ORF">B4U79_18536</name>
</gene>
<dbReference type="CDD" id="cd00112">
    <property type="entry name" value="LDLa"/>
    <property type="match status" value="1"/>
</dbReference>
<organism evidence="3 4">
    <name type="scientific">Dinothrombium tinctorium</name>
    <dbReference type="NCBI Taxonomy" id="1965070"/>
    <lineage>
        <taxon>Eukaryota</taxon>
        <taxon>Metazoa</taxon>
        <taxon>Ecdysozoa</taxon>
        <taxon>Arthropoda</taxon>
        <taxon>Chelicerata</taxon>
        <taxon>Arachnida</taxon>
        <taxon>Acari</taxon>
        <taxon>Acariformes</taxon>
        <taxon>Trombidiformes</taxon>
        <taxon>Prostigmata</taxon>
        <taxon>Anystina</taxon>
        <taxon>Parasitengona</taxon>
        <taxon>Trombidioidea</taxon>
        <taxon>Trombidiidae</taxon>
        <taxon>Dinothrombium</taxon>
    </lineage>
</organism>
<dbReference type="OrthoDB" id="6421775at2759"/>
<dbReference type="Pfam" id="PF00057">
    <property type="entry name" value="Ldl_recept_a"/>
    <property type="match status" value="1"/>
</dbReference>
<name>A0A3S4QD68_9ACAR</name>
<evidence type="ECO:0000256" key="2">
    <source>
        <dbReference type="PROSITE-ProRule" id="PRU00124"/>
    </source>
</evidence>
<dbReference type="SUPFAM" id="SSF57424">
    <property type="entry name" value="LDL receptor-like module"/>
    <property type="match status" value="1"/>
</dbReference>
<evidence type="ECO:0000313" key="3">
    <source>
        <dbReference type="EMBL" id="RWS01898.1"/>
    </source>
</evidence>
<keyword evidence="1" id="KW-1015">Disulfide bond</keyword>
<dbReference type="InterPro" id="IPR002172">
    <property type="entry name" value="LDrepeatLR_classA_rpt"/>
</dbReference>
<dbReference type="PROSITE" id="PS01209">
    <property type="entry name" value="LDLRA_1"/>
    <property type="match status" value="1"/>
</dbReference>
<dbReference type="Gene3D" id="4.10.400.10">
    <property type="entry name" value="Low-density Lipoprotein Receptor"/>
    <property type="match status" value="1"/>
</dbReference>
<dbReference type="EMBL" id="NCKU01008434">
    <property type="protein sequence ID" value="RWS01898.1"/>
    <property type="molecule type" value="Genomic_DNA"/>
</dbReference>
<comment type="caution">
    <text evidence="2">Lacks conserved residue(s) required for the propagation of feature annotation.</text>
</comment>
<reference evidence="3 4" key="1">
    <citation type="journal article" date="2018" name="Gigascience">
        <title>Genomes of trombidid mites reveal novel predicted allergens and laterally-transferred genes associated with secondary metabolism.</title>
        <authorList>
            <person name="Dong X."/>
            <person name="Chaisiri K."/>
            <person name="Xia D."/>
            <person name="Armstrong S.D."/>
            <person name="Fang Y."/>
            <person name="Donnelly M.J."/>
            <person name="Kadowaki T."/>
            <person name="McGarry J.W."/>
            <person name="Darby A.C."/>
            <person name="Makepeace B.L."/>
        </authorList>
    </citation>
    <scope>NUCLEOTIDE SEQUENCE [LARGE SCALE GENOMIC DNA]</scope>
    <source>
        <strain evidence="3">UoL-WK</strain>
    </source>
</reference>
<dbReference type="AlphaFoldDB" id="A0A3S4QD68"/>
<dbReference type="Proteomes" id="UP000285301">
    <property type="component" value="Unassembled WGS sequence"/>
</dbReference>
<comment type="caution">
    <text evidence="3">The sequence shown here is derived from an EMBL/GenBank/DDBJ whole genome shotgun (WGS) entry which is preliminary data.</text>
</comment>
<sequence length="96" mass="10738">MNCVFHDSSNSRFASSQRSKNKLFEISTESSLVKKCNKEEHFLCDASKDECIPLSGKCNGIPDCKDASDEKSDFCGSLLSEKRSNDRELLLLLCPK</sequence>